<protein>
    <submittedName>
        <fullName evidence="2">Uncharacterized protein</fullName>
    </submittedName>
</protein>
<feature type="region of interest" description="Disordered" evidence="1">
    <location>
        <begin position="11"/>
        <end position="46"/>
    </location>
</feature>
<name>A0AAV4IEY4_9GAST</name>
<sequence>MFSFILAPSENSIGNSNLAHGEGVSISGQDARSTPRAPGSRGLGERSQAHILQADGLMEAGIASKGNCNKCCGQDRTRNPQIPSPMFKPLSHAALQN</sequence>
<evidence type="ECO:0000256" key="1">
    <source>
        <dbReference type="SAM" id="MobiDB-lite"/>
    </source>
</evidence>
<gene>
    <name evidence="2" type="ORF">ElyMa_004757500</name>
</gene>
<reference evidence="2 3" key="1">
    <citation type="journal article" date="2021" name="Elife">
        <title>Chloroplast acquisition without the gene transfer in kleptoplastic sea slugs, Plakobranchus ocellatus.</title>
        <authorList>
            <person name="Maeda T."/>
            <person name="Takahashi S."/>
            <person name="Yoshida T."/>
            <person name="Shimamura S."/>
            <person name="Takaki Y."/>
            <person name="Nagai Y."/>
            <person name="Toyoda A."/>
            <person name="Suzuki Y."/>
            <person name="Arimoto A."/>
            <person name="Ishii H."/>
            <person name="Satoh N."/>
            <person name="Nishiyama T."/>
            <person name="Hasebe M."/>
            <person name="Maruyama T."/>
            <person name="Minagawa J."/>
            <person name="Obokata J."/>
            <person name="Shigenobu S."/>
        </authorList>
    </citation>
    <scope>NUCLEOTIDE SEQUENCE [LARGE SCALE GENOMIC DNA]</scope>
</reference>
<feature type="region of interest" description="Disordered" evidence="1">
    <location>
        <begin position="74"/>
        <end position="97"/>
    </location>
</feature>
<keyword evidence="3" id="KW-1185">Reference proteome</keyword>
<dbReference type="EMBL" id="BMAT01009553">
    <property type="protein sequence ID" value="GFS08494.1"/>
    <property type="molecule type" value="Genomic_DNA"/>
</dbReference>
<evidence type="ECO:0000313" key="3">
    <source>
        <dbReference type="Proteomes" id="UP000762676"/>
    </source>
</evidence>
<comment type="caution">
    <text evidence="2">The sequence shown here is derived from an EMBL/GenBank/DDBJ whole genome shotgun (WGS) entry which is preliminary data.</text>
</comment>
<evidence type="ECO:0000313" key="2">
    <source>
        <dbReference type="EMBL" id="GFS08494.1"/>
    </source>
</evidence>
<proteinExistence type="predicted"/>
<organism evidence="2 3">
    <name type="scientific">Elysia marginata</name>
    <dbReference type="NCBI Taxonomy" id="1093978"/>
    <lineage>
        <taxon>Eukaryota</taxon>
        <taxon>Metazoa</taxon>
        <taxon>Spiralia</taxon>
        <taxon>Lophotrochozoa</taxon>
        <taxon>Mollusca</taxon>
        <taxon>Gastropoda</taxon>
        <taxon>Heterobranchia</taxon>
        <taxon>Euthyneura</taxon>
        <taxon>Panpulmonata</taxon>
        <taxon>Sacoglossa</taxon>
        <taxon>Placobranchoidea</taxon>
        <taxon>Plakobranchidae</taxon>
        <taxon>Elysia</taxon>
    </lineage>
</organism>
<dbReference type="AlphaFoldDB" id="A0AAV4IEY4"/>
<accession>A0AAV4IEY4</accession>
<dbReference type="Proteomes" id="UP000762676">
    <property type="component" value="Unassembled WGS sequence"/>
</dbReference>